<dbReference type="SUPFAM" id="SSF56784">
    <property type="entry name" value="HAD-like"/>
    <property type="match status" value="1"/>
</dbReference>
<evidence type="ECO:0000256" key="11">
    <source>
        <dbReference type="ARBA" id="ARBA00034036"/>
    </source>
</evidence>
<feature type="binding site" evidence="13">
    <location>
        <position position="654"/>
    </location>
    <ligand>
        <name>ATP</name>
        <dbReference type="ChEBI" id="CHEBI:30616"/>
    </ligand>
</feature>
<keyword evidence="3 15" id="KW-0812">Transmembrane</keyword>
<dbReference type="PROSITE" id="PS00154">
    <property type="entry name" value="ATPASE_E1_E2"/>
    <property type="match status" value="1"/>
</dbReference>
<dbReference type="InterPro" id="IPR023298">
    <property type="entry name" value="ATPase_P-typ_TM_dom_sf"/>
</dbReference>
<keyword evidence="4 14" id="KW-0479">Metal-binding</keyword>
<dbReference type="SFLD" id="SFLDS00003">
    <property type="entry name" value="Haloacid_Dehalogenase"/>
    <property type="match status" value="1"/>
</dbReference>
<evidence type="ECO:0000313" key="19">
    <source>
        <dbReference type="Proteomes" id="UP001634007"/>
    </source>
</evidence>
<keyword evidence="19" id="KW-1185">Reference proteome</keyword>
<feature type="binding site" evidence="13">
    <location>
        <position position="879"/>
    </location>
    <ligand>
        <name>ATP</name>
        <dbReference type="ChEBI" id="CHEBI:30616"/>
    </ligand>
</feature>
<feature type="transmembrane region" description="Helical" evidence="15">
    <location>
        <begin position="1080"/>
        <end position="1098"/>
    </location>
</feature>
<dbReference type="Gene3D" id="3.40.50.1000">
    <property type="entry name" value="HAD superfamily/HAD-like"/>
    <property type="match status" value="1"/>
</dbReference>
<evidence type="ECO:0000256" key="1">
    <source>
        <dbReference type="ARBA" id="ARBA00004141"/>
    </source>
</evidence>
<evidence type="ECO:0000259" key="16">
    <source>
        <dbReference type="Pfam" id="PF16209"/>
    </source>
</evidence>
<feature type="binding site" evidence="14">
    <location>
        <position position="428"/>
    </location>
    <ligand>
        <name>Mg(2+)</name>
        <dbReference type="ChEBI" id="CHEBI:18420"/>
    </ligand>
</feature>
<evidence type="ECO:0000256" key="15">
    <source>
        <dbReference type="RuleBase" id="RU362033"/>
    </source>
</evidence>
<feature type="binding site" evidence="13">
    <location>
        <position position="873"/>
    </location>
    <ligand>
        <name>ATP</name>
        <dbReference type="ChEBI" id="CHEBI:30616"/>
    </ligand>
</feature>
<dbReference type="FunFam" id="2.70.150.10:FF:000023">
    <property type="entry name" value="Phospholipid-transporting ATPase"/>
    <property type="match status" value="1"/>
</dbReference>
<dbReference type="Pfam" id="PF16212">
    <property type="entry name" value="PhoLip_ATPase_C"/>
    <property type="match status" value="1"/>
</dbReference>
<gene>
    <name evidence="18" type="ORF">ACJRO7_020646</name>
</gene>
<feature type="transmembrane region" description="Helical" evidence="15">
    <location>
        <begin position="1107"/>
        <end position="1126"/>
    </location>
</feature>
<dbReference type="SFLD" id="SFLDF00027">
    <property type="entry name" value="p-type_atpase"/>
    <property type="match status" value="1"/>
</dbReference>
<feature type="binding site" evidence="13">
    <location>
        <position position="428"/>
    </location>
    <ligand>
        <name>ATP</name>
        <dbReference type="ChEBI" id="CHEBI:30616"/>
    </ligand>
</feature>
<keyword evidence="9 15" id="KW-1133">Transmembrane helix</keyword>
<dbReference type="EMBL" id="JBJKBG010000005">
    <property type="protein sequence ID" value="KAL3739272.1"/>
    <property type="molecule type" value="Genomic_DNA"/>
</dbReference>
<feature type="binding site" evidence="14">
    <location>
        <position position="899"/>
    </location>
    <ligand>
        <name>Mg(2+)</name>
        <dbReference type="ChEBI" id="CHEBI:18420"/>
    </ligand>
</feature>
<dbReference type="PANTHER" id="PTHR24092:SF157">
    <property type="entry name" value="PHOSPHOLIPID-TRANSPORTING ATPASE"/>
    <property type="match status" value="1"/>
</dbReference>
<dbReference type="Proteomes" id="UP001634007">
    <property type="component" value="Unassembled WGS sequence"/>
</dbReference>
<feature type="transmembrane region" description="Helical" evidence="15">
    <location>
        <begin position="359"/>
        <end position="380"/>
    </location>
</feature>
<evidence type="ECO:0000256" key="9">
    <source>
        <dbReference type="ARBA" id="ARBA00022989"/>
    </source>
</evidence>
<dbReference type="PANTHER" id="PTHR24092">
    <property type="entry name" value="PROBABLE PHOSPHOLIPID-TRANSPORTING ATPASE"/>
    <property type="match status" value="1"/>
</dbReference>
<dbReference type="SFLD" id="SFLDG00002">
    <property type="entry name" value="C1.7:_P-type_atpase_like"/>
    <property type="match status" value="1"/>
</dbReference>
<dbReference type="InterPro" id="IPR032631">
    <property type="entry name" value="P-type_ATPase_N"/>
</dbReference>
<evidence type="ECO:0000313" key="18">
    <source>
        <dbReference type="EMBL" id="KAL3739272.1"/>
    </source>
</evidence>
<feature type="transmembrane region" description="Helical" evidence="15">
    <location>
        <begin position="1039"/>
        <end position="1060"/>
    </location>
</feature>
<keyword evidence="5 13" id="KW-0547">Nucleotide-binding</keyword>
<comment type="subcellular location">
    <subcellularLocation>
        <location evidence="1 15">Membrane</location>
        <topology evidence="1 15">Multi-pass membrane protein</topology>
    </subcellularLocation>
</comment>
<accession>A0ABD3KJA6</accession>
<dbReference type="FunFam" id="3.40.50.1000:FF:000014">
    <property type="entry name" value="Phospholipid-transporting ATPase"/>
    <property type="match status" value="1"/>
</dbReference>
<evidence type="ECO:0000256" key="13">
    <source>
        <dbReference type="PIRSR" id="PIRSR606539-2"/>
    </source>
</evidence>
<feature type="binding site" evidence="13">
    <location>
        <position position="902"/>
    </location>
    <ligand>
        <name>ATP</name>
        <dbReference type="ChEBI" id="CHEBI:30616"/>
    </ligand>
</feature>
<feature type="binding site" evidence="13">
    <location>
        <position position="429"/>
    </location>
    <ligand>
        <name>ATP</name>
        <dbReference type="ChEBI" id="CHEBI:30616"/>
    </ligand>
</feature>
<dbReference type="AlphaFoldDB" id="A0ABD3KJA6"/>
<dbReference type="InterPro" id="IPR044492">
    <property type="entry name" value="P_typ_ATPase_HD_dom"/>
</dbReference>
<feature type="transmembrane region" description="Helical" evidence="15">
    <location>
        <begin position="88"/>
        <end position="106"/>
    </location>
</feature>
<feature type="transmembrane region" description="Helical" evidence="15">
    <location>
        <begin position="1146"/>
        <end position="1169"/>
    </location>
</feature>
<dbReference type="CDD" id="cd02073">
    <property type="entry name" value="P-type_ATPase_APLT_Dnf-like"/>
    <property type="match status" value="1"/>
</dbReference>
<feature type="domain" description="P-type ATPase N-terminal" evidence="16">
    <location>
        <begin position="46"/>
        <end position="111"/>
    </location>
</feature>
<feature type="binding site" evidence="14">
    <location>
        <position position="430"/>
    </location>
    <ligand>
        <name>Mg(2+)</name>
        <dbReference type="ChEBI" id="CHEBI:18420"/>
    </ligand>
</feature>
<evidence type="ECO:0000256" key="6">
    <source>
        <dbReference type="ARBA" id="ARBA00022840"/>
    </source>
</evidence>
<keyword evidence="10 15" id="KW-0472">Membrane</keyword>
<feature type="binding site" evidence="13">
    <location>
        <position position="771"/>
    </location>
    <ligand>
        <name>ATP</name>
        <dbReference type="ChEBI" id="CHEBI:30616"/>
    </ligand>
</feature>
<protein>
    <recommendedName>
        <fullName evidence="15">Phospholipid-transporting ATPase</fullName>
        <ecNumber evidence="15">7.6.2.1</ecNumber>
    </recommendedName>
</protein>
<dbReference type="PRINTS" id="PR00119">
    <property type="entry name" value="CATATPASE"/>
</dbReference>
<dbReference type="SUPFAM" id="SSF81653">
    <property type="entry name" value="Calcium ATPase, transduction domain A"/>
    <property type="match status" value="1"/>
</dbReference>
<reference evidence="18 19" key="1">
    <citation type="submission" date="2024-11" db="EMBL/GenBank/DDBJ databases">
        <title>Chromosome-level genome assembly of Eucalyptus globulus Labill. provides insights into its genome evolution.</title>
        <authorList>
            <person name="Li X."/>
        </authorList>
    </citation>
    <scope>NUCLEOTIDE SEQUENCE [LARGE SCALE GENOMIC DNA]</scope>
    <source>
        <strain evidence="18">CL2024</strain>
        <tissue evidence="18">Fresh tender leaves</tissue>
    </source>
</reference>
<dbReference type="SUPFAM" id="SSF81665">
    <property type="entry name" value="Calcium ATPase, transmembrane domain M"/>
    <property type="match status" value="1"/>
</dbReference>
<feature type="binding site" evidence="13">
    <location>
        <position position="770"/>
    </location>
    <ligand>
        <name>ATP</name>
        <dbReference type="ChEBI" id="CHEBI:30616"/>
    </ligand>
</feature>
<feature type="binding site" evidence="14">
    <location>
        <position position="903"/>
    </location>
    <ligand>
        <name>Mg(2+)</name>
        <dbReference type="ChEBI" id="CHEBI:18420"/>
    </ligand>
</feature>
<evidence type="ECO:0000256" key="12">
    <source>
        <dbReference type="PIRSR" id="PIRSR606539-1"/>
    </source>
</evidence>
<feature type="binding site" evidence="13">
    <location>
        <position position="769"/>
    </location>
    <ligand>
        <name>ATP</name>
        <dbReference type="ChEBI" id="CHEBI:30616"/>
    </ligand>
</feature>
<proteinExistence type="inferred from homology"/>
<organism evidence="18 19">
    <name type="scientific">Eucalyptus globulus</name>
    <name type="common">Tasmanian blue gum</name>
    <dbReference type="NCBI Taxonomy" id="34317"/>
    <lineage>
        <taxon>Eukaryota</taxon>
        <taxon>Viridiplantae</taxon>
        <taxon>Streptophyta</taxon>
        <taxon>Embryophyta</taxon>
        <taxon>Tracheophyta</taxon>
        <taxon>Spermatophyta</taxon>
        <taxon>Magnoliopsida</taxon>
        <taxon>eudicotyledons</taxon>
        <taxon>Gunneridae</taxon>
        <taxon>Pentapetalae</taxon>
        <taxon>rosids</taxon>
        <taxon>malvids</taxon>
        <taxon>Myrtales</taxon>
        <taxon>Myrtaceae</taxon>
        <taxon>Myrtoideae</taxon>
        <taxon>Eucalypteae</taxon>
        <taxon>Eucalyptus</taxon>
    </lineage>
</organism>
<comment type="caution">
    <text evidence="18">The sequence shown here is derived from an EMBL/GenBank/DDBJ whole genome shotgun (WGS) entry which is preliminary data.</text>
</comment>
<feature type="domain" description="P-type ATPase C-terminal" evidence="17">
    <location>
        <begin position="925"/>
        <end position="1175"/>
    </location>
</feature>
<evidence type="ECO:0000256" key="14">
    <source>
        <dbReference type="PIRSR" id="PIRSR606539-3"/>
    </source>
</evidence>
<dbReference type="EC" id="7.6.2.1" evidence="15"/>
<dbReference type="InterPro" id="IPR018303">
    <property type="entry name" value="ATPase_P-typ_P_site"/>
</dbReference>
<dbReference type="GO" id="GO:0140326">
    <property type="term" value="F:ATPase-coupled intramembrane lipid transporter activity"/>
    <property type="evidence" value="ECO:0007669"/>
    <property type="project" value="UniProtKB-EC"/>
</dbReference>
<sequence length="1254" mass="142266">MRESSRRTKRKIRWSKLYTFSCFRPPSADPDPIKSLIGRPGFSRVVFCNNPHLHRMKPHKYPTNYVSTTKYNVVTFLPRSLFEQFRRVANLYFLLAAVLSLTSLSPFTPPSLIIPLVFVVGISMLKEAVEDWHRFLQDLDVNSRVIKTHIGEGVFVEKLWQQVSVGDVVRVQKDQYFPSDLLLLSSSYEDGVCYVETMNLDGETNLKAKRCVEATLGLNEDDNMSKFEATIYCEDPNPNLYSFVGNLEFQNESHPLCPAQVLLRDSKLRNTEYIYGAVIFTGPDTKAVRNSMKSPSKRSRIERKMDHVIYVLFSMLVLISLVTSIASALLVSSQMRSWWYLRLQDEDPFFSPSKPVLSAIMQFIRALVLYGYLIPISLYVSIEVVKVLQAVLINKDIQMFDEATCQSVRARTSNLNEELGQVSIILSDKTGTLTCNQMEFRKCSIAGVSYGGDLNEVDLAASHRMNSDMVACRSSVDESDATSHIEICEISADNIGTQMGYIGASEYLGSPNLKNLKIPDAHREYSIKGFNFRDDRLMNGRWTCNSNVYDITMFFRVMALCHTGIPIEDDQADKLKFEAESPEEVAFLITSQEFGFQFCKRTQSVMVLKEFDPDLGSIVKREYKLLNLLEFSSSRKRMSVIVSTEDGQIFLLCKGADSIIFERLADNGRSYQEATSLHLSCYAEDGFRTLAFAYRRVERADYEHWNSIFMKAKTTVGPERDELLESASEMIEKDMILLGVAAVEDKLQKGVPECIDKLAQGGLKIWLLTGDKKETAINIGFACSLLRQDMRQFHLSSVINSGCSNQSEVILVAKKALVSQIESFSQEINEEHNKHMPFALVVDGQALEIALRSDVKDQFLQLAVECASVICCRVSPKQKALITRLVKEFTGKTTLAIGDGANDVGMIQEADIGVGISGLEGMQAVMASDFSLPQFRFLERLLMVHGHWCYNRISKMILYFIYKNIVFGLTLFYYEFYTSFSGQVLYDDWYMTAFNVLLTSLPVISLGVLEQDVPSDVCHQFPALYKQGQRGICFSWKRIIGWILNGVVASLIIFLSTIHAPSIVAFSGKGNVADIAHLGTITYTCVIWTVNCQIALIISHFTWIQHLFIWGSILLWYIFLLAYGALPPSYSHTGFQVLTEAIGGAPSFWIITLLVVVASLLPYFIYMVLQRTFYPLDDHVIQEMKHCKKDIFDKQMWLREQRNSKRTTQVGFSARVDVKIHHLKEAIQQSRESIYKSFTNSPIYRTLRSSPLFQ</sequence>
<evidence type="ECO:0000256" key="7">
    <source>
        <dbReference type="ARBA" id="ARBA00022842"/>
    </source>
</evidence>
<dbReference type="InterPro" id="IPR032630">
    <property type="entry name" value="P_typ_ATPase_c"/>
</dbReference>
<keyword evidence="8 15" id="KW-1278">Translocase</keyword>
<dbReference type="GO" id="GO:0005524">
    <property type="term" value="F:ATP binding"/>
    <property type="evidence" value="ECO:0007669"/>
    <property type="project" value="UniProtKB-UniRule"/>
</dbReference>
<feature type="binding site" evidence="13">
    <location>
        <position position="430"/>
    </location>
    <ligand>
        <name>ATP</name>
        <dbReference type="ChEBI" id="CHEBI:30616"/>
    </ligand>
</feature>
<feature type="transmembrane region" description="Helical" evidence="15">
    <location>
        <begin position="957"/>
        <end position="977"/>
    </location>
</feature>
<comment type="catalytic activity">
    <reaction evidence="11 15">
        <text>ATP + H2O + phospholipidSide 1 = ADP + phosphate + phospholipidSide 2.</text>
        <dbReference type="EC" id="7.6.2.1"/>
    </reaction>
</comment>
<feature type="transmembrane region" description="Helical" evidence="15">
    <location>
        <begin position="112"/>
        <end position="129"/>
    </location>
</feature>
<dbReference type="SUPFAM" id="SSF81660">
    <property type="entry name" value="Metal cation-transporting ATPase, ATP-binding domain N"/>
    <property type="match status" value="1"/>
</dbReference>
<evidence type="ECO:0000259" key="17">
    <source>
        <dbReference type="Pfam" id="PF16212"/>
    </source>
</evidence>
<dbReference type="Gene3D" id="2.70.150.10">
    <property type="entry name" value="Calcium-transporting ATPase, cytoplasmic transduction domain A"/>
    <property type="match status" value="1"/>
</dbReference>
<keyword evidence="6 13" id="KW-0067">ATP-binding</keyword>
<feature type="transmembrane region" description="Helical" evidence="15">
    <location>
        <begin position="989"/>
        <end position="1009"/>
    </location>
</feature>
<dbReference type="InterPro" id="IPR008250">
    <property type="entry name" value="ATPase_P-typ_transduc_dom_A_sf"/>
</dbReference>
<dbReference type="NCBIfam" id="TIGR01494">
    <property type="entry name" value="ATPase_P-type"/>
    <property type="match status" value="1"/>
</dbReference>
<evidence type="ECO:0000256" key="3">
    <source>
        <dbReference type="ARBA" id="ARBA00022692"/>
    </source>
</evidence>
<keyword evidence="7 14" id="KW-0460">Magnesium</keyword>
<dbReference type="Gene3D" id="3.40.1110.10">
    <property type="entry name" value="Calcium-transporting ATPase, cytoplasmic domain N"/>
    <property type="match status" value="1"/>
</dbReference>
<dbReference type="InterPro" id="IPR036412">
    <property type="entry name" value="HAD-like_sf"/>
</dbReference>
<feature type="binding site" evidence="13">
    <location>
        <position position="584"/>
    </location>
    <ligand>
        <name>ATP</name>
        <dbReference type="ChEBI" id="CHEBI:30616"/>
    </ligand>
</feature>
<dbReference type="InterPro" id="IPR001757">
    <property type="entry name" value="P_typ_ATPase"/>
</dbReference>
<dbReference type="InterPro" id="IPR023214">
    <property type="entry name" value="HAD_sf"/>
</dbReference>
<dbReference type="InterPro" id="IPR023299">
    <property type="entry name" value="ATPase_P-typ_cyto_dom_N"/>
</dbReference>
<feature type="binding site" evidence="13">
    <location>
        <position position="688"/>
    </location>
    <ligand>
        <name>ATP</name>
        <dbReference type="ChEBI" id="CHEBI:30616"/>
    </ligand>
</feature>
<evidence type="ECO:0000256" key="2">
    <source>
        <dbReference type="ARBA" id="ARBA00008109"/>
    </source>
</evidence>
<evidence type="ECO:0000256" key="8">
    <source>
        <dbReference type="ARBA" id="ARBA00022967"/>
    </source>
</evidence>
<dbReference type="Pfam" id="PF13246">
    <property type="entry name" value="Cation_ATPase"/>
    <property type="match status" value="1"/>
</dbReference>
<comment type="similarity">
    <text evidence="2 15">Belongs to the cation transport ATPase (P-type) (TC 3.A.3) family. Type IV subfamily.</text>
</comment>
<evidence type="ECO:0000256" key="5">
    <source>
        <dbReference type="ARBA" id="ARBA00022741"/>
    </source>
</evidence>
<feature type="binding site" evidence="13">
    <location>
        <position position="903"/>
    </location>
    <ligand>
        <name>ATP</name>
        <dbReference type="ChEBI" id="CHEBI:30616"/>
    </ligand>
</feature>
<evidence type="ECO:0000256" key="10">
    <source>
        <dbReference type="ARBA" id="ARBA00023136"/>
    </source>
</evidence>
<dbReference type="GO" id="GO:0016020">
    <property type="term" value="C:membrane"/>
    <property type="evidence" value="ECO:0007669"/>
    <property type="project" value="UniProtKB-SubCell"/>
</dbReference>
<evidence type="ECO:0000256" key="4">
    <source>
        <dbReference type="ARBA" id="ARBA00022723"/>
    </source>
</evidence>
<feature type="binding site" evidence="13">
    <location>
        <position position="631"/>
    </location>
    <ligand>
        <name>ATP</name>
        <dbReference type="ChEBI" id="CHEBI:30616"/>
    </ligand>
</feature>
<feature type="transmembrane region" description="Helical" evidence="15">
    <location>
        <begin position="308"/>
        <end position="331"/>
    </location>
</feature>
<comment type="cofactor">
    <cofactor evidence="14">
        <name>Mg(2+)</name>
        <dbReference type="ChEBI" id="CHEBI:18420"/>
    </cofactor>
</comment>
<feature type="active site" description="4-aspartylphosphate intermediate" evidence="12">
    <location>
        <position position="428"/>
    </location>
</feature>
<name>A0ABD3KJA6_EUCGL</name>
<dbReference type="NCBIfam" id="TIGR01652">
    <property type="entry name" value="ATPase-Plipid"/>
    <property type="match status" value="1"/>
</dbReference>
<dbReference type="InterPro" id="IPR006539">
    <property type="entry name" value="P-type_ATPase_IV"/>
</dbReference>
<dbReference type="GO" id="GO:0000287">
    <property type="term" value="F:magnesium ion binding"/>
    <property type="evidence" value="ECO:0007669"/>
    <property type="project" value="UniProtKB-UniRule"/>
</dbReference>
<dbReference type="Pfam" id="PF16209">
    <property type="entry name" value="PhoLip_ATPase_N"/>
    <property type="match status" value="1"/>
</dbReference>